<evidence type="ECO:0000259" key="2">
    <source>
        <dbReference type="PROSITE" id="PS51192"/>
    </source>
</evidence>
<dbReference type="Gene3D" id="3.40.50.300">
    <property type="entry name" value="P-loop containing nucleotide triphosphate hydrolases"/>
    <property type="match status" value="1"/>
</dbReference>
<dbReference type="InterPro" id="IPR027417">
    <property type="entry name" value="P-loop_NTPase"/>
</dbReference>
<comment type="caution">
    <text evidence="4">The sequence shown here is derived from an EMBL/GenBank/DDBJ whole genome shotgun (WGS) entry which is preliminary data.</text>
</comment>
<protein>
    <submittedName>
        <fullName evidence="4">SNF2 family helicase</fullName>
        <ecNumber evidence="4">3.6.4.12</ecNumber>
    </submittedName>
</protein>
<dbReference type="PROSITE" id="PS51194">
    <property type="entry name" value="HELICASE_CTER"/>
    <property type="match status" value="1"/>
</dbReference>
<dbReference type="CDD" id="cd18793">
    <property type="entry name" value="SF2_C_SNF"/>
    <property type="match status" value="1"/>
</dbReference>
<evidence type="ECO:0000313" key="5">
    <source>
        <dbReference type="Proteomes" id="UP000029078"/>
    </source>
</evidence>
<reference evidence="4 5" key="1">
    <citation type="submission" date="2014-03" db="EMBL/GenBank/DDBJ databases">
        <title>Genomics of Bifidobacteria.</title>
        <authorList>
            <person name="Ventura M."/>
            <person name="Milani C."/>
            <person name="Lugli G.A."/>
        </authorList>
    </citation>
    <scope>NUCLEOTIDE SEQUENCE [LARGE SCALE GENOMIC DNA]</scope>
    <source>
        <strain evidence="4 5">LMG 21811</strain>
    </source>
</reference>
<dbReference type="STRING" id="78346.BRUM_0090"/>
<dbReference type="SUPFAM" id="SSF52540">
    <property type="entry name" value="P-loop containing nucleoside triphosphate hydrolases"/>
    <property type="match status" value="2"/>
</dbReference>
<feature type="domain" description="Helicase ATP-binding" evidence="2">
    <location>
        <begin position="1"/>
        <end position="144"/>
    </location>
</feature>
<name>A0A087D483_BIFRU</name>
<organism evidence="4 5">
    <name type="scientific">Bifidobacterium ruminantium</name>
    <dbReference type="NCBI Taxonomy" id="78346"/>
    <lineage>
        <taxon>Bacteria</taxon>
        <taxon>Bacillati</taxon>
        <taxon>Actinomycetota</taxon>
        <taxon>Actinomycetes</taxon>
        <taxon>Bifidobacteriales</taxon>
        <taxon>Bifidobacteriaceae</taxon>
        <taxon>Bifidobacterium</taxon>
    </lineage>
</organism>
<feature type="domain" description="Helicase C-terminal" evidence="3">
    <location>
        <begin position="281"/>
        <end position="434"/>
    </location>
</feature>
<keyword evidence="5" id="KW-1185">Reference proteome</keyword>
<dbReference type="InterPro" id="IPR000330">
    <property type="entry name" value="SNF2_N"/>
</dbReference>
<dbReference type="PANTHER" id="PTHR45766:SF6">
    <property type="entry name" value="SWI_SNF-RELATED MATRIX-ASSOCIATED ACTIN-DEPENDENT REGULATOR OF CHROMATIN SUBFAMILY A-LIKE PROTEIN 1"/>
    <property type="match status" value="1"/>
</dbReference>
<dbReference type="Pfam" id="PF00271">
    <property type="entry name" value="Helicase_C"/>
    <property type="match status" value="1"/>
</dbReference>
<dbReference type="EMBL" id="JGZL01000003">
    <property type="protein sequence ID" value="KFI90333.1"/>
    <property type="molecule type" value="Genomic_DNA"/>
</dbReference>
<dbReference type="InterPro" id="IPR038718">
    <property type="entry name" value="SNF2-like_sf"/>
</dbReference>
<dbReference type="GO" id="GO:0016787">
    <property type="term" value="F:hydrolase activity"/>
    <property type="evidence" value="ECO:0007669"/>
    <property type="project" value="UniProtKB-KW"/>
</dbReference>
<dbReference type="PANTHER" id="PTHR45766">
    <property type="entry name" value="DNA ANNEALING HELICASE AND ENDONUCLEASE ZRANB3 FAMILY MEMBER"/>
    <property type="match status" value="1"/>
</dbReference>
<dbReference type="GO" id="GO:0005524">
    <property type="term" value="F:ATP binding"/>
    <property type="evidence" value="ECO:0007669"/>
    <property type="project" value="InterPro"/>
</dbReference>
<dbReference type="Pfam" id="PF00176">
    <property type="entry name" value="SNF2-rel_dom"/>
    <property type="match status" value="1"/>
</dbReference>
<dbReference type="Gene3D" id="3.40.50.10810">
    <property type="entry name" value="Tandem AAA-ATPase domain"/>
    <property type="match status" value="1"/>
</dbReference>
<dbReference type="EC" id="3.6.4.12" evidence="4"/>
<dbReference type="AlphaFoldDB" id="A0A087D483"/>
<gene>
    <name evidence="4" type="ORF">BRUM_0090</name>
</gene>
<dbReference type="InterPro" id="IPR001650">
    <property type="entry name" value="Helicase_C-like"/>
</dbReference>
<evidence type="ECO:0000256" key="1">
    <source>
        <dbReference type="ARBA" id="ARBA00022801"/>
    </source>
</evidence>
<dbReference type="SMART" id="SM00490">
    <property type="entry name" value="HELICc"/>
    <property type="match status" value="1"/>
</dbReference>
<accession>A0A087D483</accession>
<keyword evidence="4" id="KW-0547">Nucleotide-binding</keyword>
<dbReference type="PROSITE" id="PS51192">
    <property type="entry name" value="HELICASE_ATP_BIND_1"/>
    <property type="match status" value="1"/>
</dbReference>
<dbReference type="InterPro" id="IPR049730">
    <property type="entry name" value="SNF2/RAD54-like_C"/>
</dbReference>
<dbReference type="Proteomes" id="UP000029078">
    <property type="component" value="Unassembled WGS sequence"/>
</dbReference>
<evidence type="ECO:0000259" key="3">
    <source>
        <dbReference type="PROSITE" id="PS51194"/>
    </source>
</evidence>
<keyword evidence="4" id="KW-0067">ATP-binding</keyword>
<keyword evidence="4" id="KW-0347">Helicase</keyword>
<dbReference type="InterPro" id="IPR014001">
    <property type="entry name" value="Helicase_ATP-bd"/>
</dbReference>
<dbReference type="GO" id="GO:0003678">
    <property type="term" value="F:DNA helicase activity"/>
    <property type="evidence" value="ECO:0007669"/>
    <property type="project" value="UniProtKB-EC"/>
</dbReference>
<sequence>MCPRPCRIVVICPKNGFESWEKEWVATFGEKLPLSCFSLGDPAIAAMSTERRRNALSLDSGACNLFTFNYESLSGYVRELHAIIPDQTLLVFDEVHRVKAIGGRRAEAALEAADGAKFVIALTGTPIPNTYQDIYNLLHILYPDDYDTFFGYEPGELRAPDADLQASLNDSLAPFFCRTNKDELGVPRPEPDEIVEIEATPDEDTLLRVLYASCPNALARIIRTLQLESDPEMLCSAVDPGDLEYVLDQVGDDYSDIDYVDFSQTFYEAIERSRPSSKLVACERLVERIVAEGRPVIVWCIFVRSIANLRRDLAAMGIPAEAIYGATPQEERREILNDFRAGRFRVLVTNPQTLAESVSLHSVCHDAVYFEYSYNLVHLLQSKDRIHRLGLPDNQKTRYYFMREKFMRDGRELSLDAVIYNRLKEKEQTMLDAIDRGCLEGGHLDDEDLRIIFERLLGEDAKSLEY</sequence>
<proteinExistence type="predicted"/>
<keyword evidence="1 4" id="KW-0378">Hydrolase</keyword>
<dbReference type="eggNOG" id="COG0553">
    <property type="taxonomic scope" value="Bacteria"/>
</dbReference>
<evidence type="ECO:0000313" key="4">
    <source>
        <dbReference type="EMBL" id="KFI90333.1"/>
    </source>
</evidence>